<keyword evidence="3" id="KW-1185">Reference proteome</keyword>
<evidence type="ECO:0000256" key="1">
    <source>
        <dbReference type="SAM" id="MobiDB-lite"/>
    </source>
</evidence>
<dbReference type="AlphaFoldDB" id="A0A8X7SGX8"/>
<sequence length="120" mass="12892">MPRKPTSAGRKRHASRLAPGGKPLPPVKRHEAAWHRAFRRLETSACTGEAVESLVPPAMFSFSSANPAPPRSFSVSSPVKTKEEYAANHQEGLNLQGLKASGEAIFKLSTGELATGSREK</sequence>
<comment type="caution">
    <text evidence="2">The sequence shown here is derived from an EMBL/GenBank/DDBJ whole genome shotgun (WGS) entry which is preliminary data.</text>
</comment>
<proteinExistence type="predicted"/>
<feature type="region of interest" description="Disordered" evidence="1">
    <location>
        <begin position="1"/>
        <end position="27"/>
    </location>
</feature>
<evidence type="ECO:0000313" key="2">
    <source>
        <dbReference type="EMBL" id="KAG2306829.1"/>
    </source>
</evidence>
<gene>
    <name evidence="2" type="ORF">Bca52824_026577</name>
</gene>
<organism evidence="2 3">
    <name type="scientific">Brassica carinata</name>
    <name type="common">Ethiopian mustard</name>
    <name type="synonym">Abyssinian cabbage</name>
    <dbReference type="NCBI Taxonomy" id="52824"/>
    <lineage>
        <taxon>Eukaryota</taxon>
        <taxon>Viridiplantae</taxon>
        <taxon>Streptophyta</taxon>
        <taxon>Embryophyta</taxon>
        <taxon>Tracheophyta</taxon>
        <taxon>Spermatophyta</taxon>
        <taxon>Magnoliopsida</taxon>
        <taxon>eudicotyledons</taxon>
        <taxon>Gunneridae</taxon>
        <taxon>Pentapetalae</taxon>
        <taxon>rosids</taxon>
        <taxon>malvids</taxon>
        <taxon>Brassicales</taxon>
        <taxon>Brassicaceae</taxon>
        <taxon>Brassiceae</taxon>
        <taxon>Brassica</taxon>
    </lineage>
</organism>
<dbReference type="EMBL" id="JAAMPC010000006">
    <property type="protein sequence ID" value="KAG2306829.1"/>
    <property type="molecule type" value="Genomic_DNA"/>
</dbReference>
<dbReference type="Proteomes" id="UP000886595">
    <property type="component" value="Unassembled WGS sequence"/>
</dbReference>
<protein>
    <submittedName>
        <fullName evidence="2">Uncharacterized protein</fullName>
    </submittedName>
</protein>
<feature type="compositionally biased region" description="Basic residues" evidence="1">
    <location>
        <begin position="1"/>
        <end position="15"/>
    </location>
</feature>
<reference evidence="2 3" key="1">
    <citation type="submission" date="2020-02" db="EMBL/GenBank/DDBJ databases">
        <authorList>
            <person name="Ma Q."/>
            <person name="Huang Y."/>
            <person name="Song X."/>
            <person name="Pei D."/>
        </authorList>
    </citation>
    <scope>NUCLEOTIDE SEQUENCE [LARGE SCALE GENOMIC DNA]</scope>
    <source>
        <strain evidence="2">Sxm20200214</strain>
        <tissue evidence="2">Leaf</tissue>
    </source>
</reference>
<accession>A0A8X7SGX8</accession>
<evidence type="ECO:0000313" key="3">
    <source>
        <dbReference type="Proteomes" id="UP000886595"/>
    </source>
</evidence>
<name>A0A8X7SGX8_BRACI</name>